<dbReference type="EMBL" id="FNAJ01000028">
    <property type="protein sequence ID" value="SDF28930.1"/>
    <property type="molecule type" value="Genomic_DNA"/>
</dbReference>
<dbReference type="Proteomes" id="UP000321224">
    <property type="component" value="Unassembled WGS sequence"/>
</dbReference>
<reference evidence="2 3" key="1">
    <citation type="submission" date="2016-10" db="EMBL/GenBank/DDBJ databases">
        <authorList>
            <person name="Varghese N."/>
            <person name="Submissions S."/>
        </authorList>
    </citation>
    <scope>NUCLEOTIDE SEQUENCE [LARGE SCALE GENOMIC DNA]</scope>
    <source>
        <strain evidence="2 3">DSM 2260</strain>
    </source>
</reference>
<evidence type="ECO:0000313" key="3">
    <source>
        <dbReference type="Proteomes" id="UP000198717"/>
    </source>
</evidence>
<evidence type="ECO:0000313" key="4">
    <source>
        <dbReference type="Proteomes" id="UP000321224"/>
    </source>
</evidence>
<name>A0A511HMJ6_9BACT</name>
<comment type="caution">
    <text evidence="1">The sequence shown here is derived from an EMBL/GenBank/DDBJ whole genome shotgun (WGS) entry which is preliminary data.</text>
</comment>
<evidence type="ECO:0000313" key="2">
    <source>
        <dbReference type="EMBL" id="SDF28930.1"/>
    </source>
</evidence>
<dbReference type="EMBL" id="BJVY01000054">
    <property type="protein sequence ID" value="GEL74786.1"/>
    <property type="molecule type" value="Genomic_DNA"/>
</dbReference>
<proteinExistence type="predicted"/>
<reference evidence="1 4" key="2">
    <citation type="submission" date="2019-07" db="EMBL/GenBank/DDBJ databases">
        <title>Whole genome shotgun sequence of Myxococcus virescens NBRC 100334.</title>
        <authorList>
            <person name="Hosoyama A."/>
            <person name="Uohara A."/>
            <person name="Ohji S."/>
            <person name="Ichikawa N."/>
        </authorList>
    </citation>
    <scope>NUCLEOTIDE SEQUENCE [LARGE SCALE GENOMIC DNA]</scope>
    <source>
        <strain evidence="1 4">NBRC 100334</strain>
    </source>
</reference>
<dbReference type="RefSeq" id="WP_090495779.1">
    <property type="nucleotide sequence ID" value="NZ_BJVY01000054.1"/>
</dbReference>
<dbReference type="Pfam" id="PF13289">
    <property type="entry name" value="SIR2_2"/>
    <property type="match status" value="1"/>
</dbReference>
<dbReference type="SUPFAM" id="SSF52467">
    <property type="entry name" value="DHS-like NAD/FAD-binding domain"/>
    <property type="match status" value="1"/>
</dbReference>
<evidence type="ECO:0000313" key="1">
    <source>
        <dbReference type="EMBL" id="GEL74786.1"/>
    </source>
</evidence>
<accession>A0A511HMJ6</accession>
<dbReference type="Proteomes" id="UP000198717">
    <property type="component" value="Unassembled WGS sequence"/>
</dbReference>
<keyword evidence="3" id="KW-1185">Reference proteome</keyword>
<dbReference type="InterPro" id="IPR029035">
    <property type="entry name" value="DHS-like_NAD/FAD-binding_dom"/>
</dbReference>
<dbReference type="AlphaFoldDB" id="A0A511HMJ6"/>
<gene>
    <name evidence="1" type="ORF">MVI01_65700</name>
    <name evidence="2" type="ORF">SAMN04488504_1289</name>
</gene>
<sequence length="297" mass="33111">MTIAWSNDLIRDLAKRRCVIFLGAGVSANAKNDKGTSPPLWDAFLEAATKRLTSQQAAEVSQLIAAKDLLSAGERVKRYLGPLFMGMVQEAFINPKFRPAEIHKHILRLDPRIVVTTNFDKVYESLANSPDELAGSLVTKNLSDIDLTAVLRGEGRSIIRLHGTADRVDDLILARSDYAKAHVRMRSSYEVLEALALTHTFFFVGYSLRDPDLQLILETHAVKHPHARYHYATVPGPADSMQVDTYRDVLRVELLPYTVVPGSNPGTQDHSDLTKSLGELVPLVENERDALRTSLEW</sequence>
<protein>
    <submittedName>
        <fullName evidence="2">SIR2-like domain-containing protein</fullName>
    </submittedName>
</protein>
<organism evidence="1 4">
    <name type="scientific">Myxococcus virescens</name>
    <dbReference type="NCBI Taxonomy" id="83456"/>
    <lineage>
        <taxon>Bacteria</taxon>
        <taxon>Pseudomonadati</taxon>
        <taxon>Myxococcota</taxon>
        <taxon>Myxococcia</taxon>
        <taxon>Myxococcales</taxon>
        <taxon>Cystobacterineae</taxon>
        <taxon>Myxococcaceae</taxon>
        <taxon>Myxococcus</taxon>
    </lineage>
</organism>